<gene>
    <name evidence="3" type="ORF">MEDL_64656</name>
</gene>
<dbReference type="GO" id="GO:0005634">
    <property type="term" value="C:nucleus"/>
    <property type="evidence" value="ECO:0007669"/>
    <property type="project" value="TreeGrafter"/>
</dbReference>
<dbReference type="AlphaFoldDB" id="A0A8S3V9D7"/>
<comment type="pathway">
    <text evidence="1">Protein modification; protein ubiquitination.</text>
</comment>
<keyword evidence="4" id="KW-1185">Reference proteome</keyword>
<comment type="caution">
    <text evidence="3">The sequence shown here is derived from an EMBL/GenBank/DDBJ whole genome shotgun (WGS) entry which is preliminary data.</text>
</comment>
<dbReference type="Proteomes" id="UP000683360">
    <property type="component" value="Unassembled WGS sequence"/>
</dbReference>
<dbReference type="GO" id="GO:0016567">
    <property type="term" value="P:protein ubiquitination"/>
    <property type="evidence" value="ECO:0007669"/>
    <property type="project" value="TreeGrafter"/>
</dbReference>
<accession>A0A8S3V9D7</accession>
<protein>
    <submittedName>
        <fullName evidence="3">FBXO25_32</fullName>
    </submittedName>
</protein>
<keyword evidence="2" id="KW-0833">Ubl conjugation pathway</keyword>
<sequence>MPFLGQDWRSPGDQWVRTKEGWERLKLWRIKVFENLNESILARLIRLAVLNFEGENGNDQYTHQPRIHFIKTLSRERKVVTTLSESFILLDMTGAVKDIRRFNYVKKVRYKLTGKGVTDPYTFYQRHIIPVHVVMCIICLCFYVCSSQRAISASSSSQ</sequence>
<evidence type="ECO:0000313" key="3">
    <source>
        <dbReference type="EMBL" id="CAG2253045.1"/>
    </source>
</evidence>
<evidence type="ECO:0000256" key="2">
    <source>
        <dbReference type="ARBA" id="ARBA00022786"/>
    </source>
</evidence>
<organism evidence="3 4">
    <name type="scientific">Mytilus edulis</name>
    <name type="common">Blue mussel</name>
    <dbReference type="NCBI Taxonomy" id="6550"/>
    <lineage>
        <taxon>Eukaryota</taxon>
        <taxon>Metazoa</taxon>
        <taxon>Spiralia</taxon>
        <taxon>Lophotrochozoa</taxon>
        <taxon>Mollusca</taxon>
        <taxon>Bivalvia</taxon>
        <taxon>Autobranchia</taxon>
        <taxon>Pteriomorphia</taxon>
        <taxon>Mytilida</taxon>
        <taxon>Mytiloidea</taxon>
        <taxon>Mytilidae</taxon>
        <taxon>Mytilinae</taxon>
        <taxon>Mytilus</taxon>
    </lineage>
</organism>
<evidence type="ECO:0000313" key="4">
    <source>
        <dbReference type="Proteomes" id="UP000683360"/>
    </source>
</evidence>
<dbReference type="OrthoDB" id="9991467at2759"/>
<dbReference type="GO" id="GO:0005737">
    <property type="term" value="C:cytoplasm"/>
    <property type="evidence" value="ECO:0007669"/>
    <property type="project" value="TreeGrafter"/>
</dbReference>
<name>A0A8S3V9D7_MYTED</name>
<proteinExistence type="predicted"/>
<dbReference type="InterPro" id="IPR040394">
    <property type="entry name" value="FBX25/32"/>
</dbReference>
<dbReference type="GO" id="GO:0019005">
    <property type="term" value="C:SCF ubiquitin ligase complex"/>
    <property type="evidence" value="ECO:0007669"/>
    <property type="project" value="TreeGrafter"/>
</dbReference>
<evidence type="ECO:0000256" key="1">
    <source>
        <dbReference type="ARBA" id="ARBA00004906"/>
    </source>
</evidence>
<dbReference type="PANTHER" id="PTHR13123">
    <property type="entry name" value="LD30288P"/>
    <property type="match status" value="1"/>
</dbReference>
<dbReference type="EMBL" id="CAJPWZ010003139">
    <property type="protein sequence ID" value="CAG2253045.1"/>
    <property type="molecule type" value="Genomic_DNA"/>
</dbReference>
<reference evidence="3" key="1">
    <citation type="submission" date="2021-03" db="EMBL/GenBank/DDBJ databases">
        <authorList>
            <person name="Bekaert M."/>
        </authorList>
    </citation>
    <scope>NUCLEOTIDE SEQUENCE</scope>
</reference>
<dbReference type="PANTHER" id="PTHR13123:SF7">
    <property type="entry name" value="LD30288P"/>
    <property type="match status" value="1"/>
</dbReference>